<evidence type="ECO:0000313" key="6">
    <source>
        <dbReference type="EMBL" id="SMQ79991.1"/>
    </source>
</evidence>
<evidence type="ECO:0000313" key="7">
    <source>
        <dbReference type="Proteomes" id="UP000194450"/>
    </source>
</evidence>
<reference evidence="7" key="1">
    <citation type="submission" date="2017-04" db="EMBL/GenBank/DDBJ databases">
        <authorList>
            <person name="Varghese N."/>
            <person name="Submissions S."/>
        </authorList>
    </citation>
    <scope>NUCLEOTIDE SEQUENCE [LARGE SCALE GENOMIC DNA]</scope>
</reference>
<dbReference type="Gene3D" id="3.40.50.1220">
    <property type="entry name" value="TPP-binding domain"/>
    <property type="match status" value="1"/>
</dbReference>
<keyword evidence="1" id="KW-0808">Transferase</keyword>
<organism evidence="6 7">
    <name type="scientific">Pseudidiomarina planktonica</name>
    <dbReference type="NCBI Taxonomy" id="1323738"/>
    <lineage>
        <taxon>Bacteria</taxon>
        <taxon>Pseudomonadati</taxon>
        <taxon>Pseudomonadota</taxon>
        <taxon>Gammaproteobacteria</taxon>
        <taxon>Alteromonadales</taxon>
        <taxon>Idiomarinaceae</taxon>
        <taxon>Pseudidiomarina</taxon>
    </lineage>
</organism>
<dbReference type="InterPro" id="IPR026591">
    <property type="entry name" value="Sirtuin_cat_small_dom_sf"/>
</dbReference>
<dbReference type="AlphaFoldDB" id="A0A1Y6FW35"/>
<keyword evidence="2 3" id="KW-0520">NAD</keyword>
<dbReference type="InterPro" id="IPR027546">
    <property type="entry name" value="Sirtuin_class_III"/>
</dbReference>
<feature type="binding site" evidence="3">
    <location>
        <begin position="13"/>
        <end position="32"/>
    </location>
    <ligand>
        <name>NAD(+)</name>
        <dbReference type="ChEBI" id="CHEBI:57540"/>
    </ligand>
</feature>
<dbReference type="GO" id="GO:0036055">
    <property type="term" value="F:protein-succinyllysine desuccinylase activity"/>
    <property type="evidence" value="ECO:0007669"/>
    <property type="project" value="UniProtKB-UniRule"/>
</dbReference>
<feature type="binding site" evidence="3">
    <location>
        <position position="57"/>
    </location>
    <ligand>
        <name>substrate</name>
    </ligand>
</feature>
<dbReference type="PROSITE" id="PS50305">
    <property type="entry name" value="SIRTUIN"/>
    <property type="match status" value="1"/>
</dbReference>
<dbReference type="GO" id="GO:0017136">
    <property type="term" value="F:histone deacetylase activity, NAD-dependent"/>
    <property type="evidence" value="ECO:0007669"/>
    <property type="project" value="TreeGrafter"/>
</dbReference>
<dbReference type="Proteomes" id="UP000194450">
    <property type="component" value="Unassembled WGS sequence"/>
</dbReference>
<keyword evidence="7" id="KW-1185">Reference proteome</keyword>
<comment type="catalytic activity">
    <reaction evidence="3">
        <text>N(6)-acetyl-L-lysyl-[protein] + NAD(+) + H2O = 2''-O-acetyl-ADP-D-ribose + nicotinamide + L-lysyl-[protein]</text>
        <dbReference type="Rhea" id="RHEA:43636"/>
        <dbReference type="Rhea" id="RHEA-COMP:9752"/>
        <dbReference type="Rhea" id="RHEA-COMP:10731"/>
        <dbReference type="ChEBI" id="CHEBI:15377"/>
        <dbReference type="ChEBI" id="CHEBI:17154"/>
        <dbReference type="ChEBI" id="CHEBI:29969"/>
        <dbReference type="ChEBI" id="CHEBI:57540"/>
        <dbReference type="ChEBI" id="CHEBI:61930"/>
        <dbReference type="ChEBI" id="CHEBI:83767"/>
        <dbReference type="EC" id="2.3.1.286"/>
    </reaction>
</comment>
<protein>
    <recommendedName>
        <fullName evidence="3">NAD-dependent protein deacylase</fullName>
        <ecNumber evidence="3">2.3.1.286</ecNumber>
    </recommendedName>
    <alternativeName>
        <fullName evidence="3">Regulatory protein SIR2 homolog</fullName>
    </alternativeName>
</protein>
<dbReference type="EC" id="2.3.1.286" evidence="3"/>
<keyword evidence="3" id="KW-0963">Cytoplasm</keyword>
<feature type="binding site" evidence="3">
    <location>
        <begin position="90"/>
        <end position="93"/>
    </location>
    <ligand>
        <name>NAD(+)</name>
        <dbReference type="ChEBI" id="CHEBI:57540"/>
    </ligand>
</feature>
<gene>
    <name evidence="3" type="primary">cobB</name>
    <name evidence="6" type="ORF">SAMN06297229_1908</name>
</gene>
<dbReference type="SUPFAM" id="SSF52467">
    <property type="entry name" value="DHS-like NAD/FAD-binding domain"/>
    <property type="match status" value="1"/>
</dbReference>
<dbReference type="OrthoDB" id="9800582at2"/>
<evidence type="ECO:0000256" key="1">
    <source>
        <dbReference type="ARBA" id="ARBA00022679"/>
    </source>
</evidence>
<evidence type="ECO:0000256" key="2">
    <source>
        <dbReference type="ARBA" id="ARBA00023027"/>
    </source>
</evidence>
<dbReference type="GO" id="GO:0070403">
    <property type="term" value="F:NAD+ binding"/>
    <property type="evidence" value="ECO:0007669"/>
    <property type="project" value="UniProtKB-UniRule"/>
</dbReference>
<sequence length="228" mass="25150">MAAAKPNLVVLSGAGISAESGLATFRDNGGLWNNYSVYDVATPEAFHKNPELVLDFYNQRRNDVRKAKPNPAHEALAEAEEQFNVHIVTQNVDDLHERAGSSNVIHVHGLITQARSSVTQELYELADKDIQIGDKCPQGAQLRPHVVWFGEYIYHMDEAVQLVENADIVVVVGTSLSVFPFAGLVEYASPEAKCYLITQDLDQVPTGFEYRQGSASQLLPKLLTELTN</sequence>
<evidence type="ECO:0000256" key="4">
    <source>
        <dbReference type="PROSITE-ProRule" id="PRU00236"/>
    </source>
</evidence>
<dbReference type="RefSeq" id="WP_086435044.1">
    <property type="nucleotide sequence ID" value="NZ_FXWH01000002.1"/>
</dbReference>
<feature type="domain" description="Deacetylase sirtuin-type" evidence="5">
    <location>
        <begin position="1"/>
        <end position="228"/>
    </location>
</feature>
<comment type="caution">
    <text evidence="3 4">Lacks conserved residue(s) required for the propagation of feature annotation.</text>
</comment>
<feature type="binding site" evidence="3">
    <location>
        <begin position="173"/>
        <end position="175"/>
    </location>
    <ligand>
        <name>NAD(+)</name>
        <dbReference type="ChEBI" id="CHEBI:57540"/>
    </ligand>
</feature>
<comment type="domain">
    <text evidence="3">2 residues (Tyr-57 and Arg-60) present in a large hydrophobic pocket are probably involved in substrate specificity. They are important for desuccinylation activity, but dispensable for deacetylation activity.</text>
</comment>
<dbReference type="HAMAP" id="MF_01121">
    <property type="entry name" value="Sirtuin_ClassIII"/>
    <property type="match status" value="1"/>
</dbReference>
<dbReference type="InterPro" id="IPR026590">
    <property type="entry name" value="Ssirtuin_cat_dom"/>
</dbReference>
<dbReference type="InterPro" id="IPR003000">
    <property type="entry name" value="Sirtuin"/>
</dbReference>
<dbReference type="GO" id="GO:0005737">
    <property type="term" value="C:cytoplasm"/>
    <property type="evidence" value="ECO:0007669"/>
    <property type="project" value="UniProtKB-SubCell"/>
</dbReference>
<evidence type="ECO:0000259" key="5">
    <source>
        <dbReference type="PROSITE" id="PS50305"/>
    </source>
</evidence>
<dbReference type="InterPro" id="IPR050134">
    <property type="entry name" value="NAD-dep_sirtuin_deacylases"/>
</dbReference>
<dbReference type="Gene3D" id="3.30.1600.10">
    <property type="entry name" value="SIR2/SIRT2 'Small Domain"/>
    <property type="match status" value="1"/>
</dbReference>
<comment type="subcellular location">
    <subcellularLocation>
        <location evidence="3">Cytoplasm</location>
    </subcellularLocation>
</comment>
<accession>A0A1Y6FW35</accession>
<dbReference type="PANTHER" id="PTHR11085">
    <property type="entry name" value="NAD-DEPENDENT PROTEIN DEACYLASE SIRTUIN-5, MITOCHONDRIAL-RELATED"/>
    <property type="match status" value="1"/>
</dbReference>
<comment type="function">
    <text evidence="3">NAD-dependent lysine deacetylase and desuccinylase that specifically removes acetyl and succinyl groups on target proteins. Modulates the activities of several proteins which are inactive in their acylated form.</text>
</comment>
<dbReference type="GO" id="GO:0036054">
    <property type="term" value="F:protein-malonyllysine demalonylase activity"/>
    <property type="evidence" value="ECO:0007669"/>
    <property type="project" value="InterPro"/>
</dbReference>
<comment type="catalytic activity">
    <reaction evidence="3">
        <text>N(6)-succinyl-L-lysyl-[protein] + NAD(+) + H2O = 2''-O-succinyl-ADP-D-ribose + nicotinamide + L-lysyl-[protein]</text>
        <dbReference type="Rhea" id="RHEA:47668"/>
        <dbReference type="Rhea" id="RHEA-COMP:9752"/>
        <dbReference type="Rhea" id="RHEA-COMP:11877"/>
        <dbReference type="ChEBI" id="CHEBI:15377"/>
        <dbReference type="ChEBI" id="CHEBI:17154"/>
        <dbReference type="ChEBI" id="CHEBI:29969"/>
        <dbReference type="ChEBI" id="CHEBI:57540"/>
        <dbReference type="ChEBI" id="CHEBI:87830"/>
        <dbReference type="ChEBI" id="CHEBI:87832"/>
    </reaction>
</comment>
<feature type="binding site" evidence="3">
    <location>
        <position position="60"/>
    </location>
    <ligand>
        <name>substrate</name>
    </ligand>
</feature>
<dbReference type="InterPro" id="IPR029035">
    <property type="entry name" value="DHS-like_NAD/FAD-binding_dom"/>
</dbReference>
<evidence type="ECO:0000256" key="3">
    <source>
        <dbReference type="HAMAP-Rule" id="MF_01121"/>
    </source>
</evidence>
<name>A0A1Y6FW35_9GAMM</name>
<feature type="active site" description="Proton acceptor" evidence="3">
    <location>
        <position position="108"/>
    </location>
</feature>
<dbReference type="PANTHER" id="PTHR11085:SF4">
    <property type="entry name" value="NAD-DEPENDENT PROTEIN DEACYLASE"/>
    <property type="match status" value="1"/>
</dbReference>
<dbReference type="EMBL" id="FXWH01000002">
    <property type="protein sequence ID" value="SMQ79991.1"/>
    <property type="molecule type" value="Genomic_DNA"/>
</dbReference>
<feature type="binding site" evidence="3">
    <location>
        <position position="215"/>
    </location>
    <ligand>
        <name>NAD(+)</name>
        <dbReference type="ChEBI" id="CHEBI:57540"/>
    </ligand>
</feature>
<dbReference type="Pfam" id="PF02146">
    <property type="entry name" value="SIR2"/>
    <property type="match status" value="1"/>
</dbReference>
<comment type="similarity">
    <text evidence="3">Belongs to the sirtuin family. Class III subfamily.</text>
</comment>
<proteinExistence type="inferred from homology"/>